<comment type="caution">
    <text evidence="8">Lacks conserved residue(s) required for the propagation of feature annotation.</text>
</comment>
<dbReference type="EMBL" id="LT993738">
    <property type="protein sequence ID" value="SPN74139.1"/>
    <property type="molecule type" value="Genomic_DNA"/>
</dbReference>
<evidence type="ECO:0000256" key="6">
    <source>
        <dbReference type="ARBA" id="ARBA00023141"/>
    </source>
</evidence>
<organism evidence="11 12">
    <name type="scientific">Chlamydia serpentis</name>
    <dbReference type="NCBI Taxonomy" id="1967782"/>
    <lineage>
        <taxon>Bacteria</taxon>
        <taxon>Pseudomonadati</taxon>
        <taxon>Chlamydiota</taxon>
        <taxon>Chlamydiia</taxon>
        <taxon>Chlamydiales</taxon>
        <taxon>Chlamydiaceae</taxon>
        <taxon>Chlamydia/Chlamydophila group</taxon>
        <taxon>Chlamydia</taxon>
    </lineage>
</organism>
<keyword evidence="12" id="KW-1185">Reference proteome</keyword>
<evidence type="ECO:0000256" key="4">
    <source>
        <dbReference type="ARBA" id="ARBA00022857"/>
    </source>
</evidence>
<dbReference type="RefSeq" id="WP_108897067.1">
    <property type="nucleotide sequence ID" value="NZ_LT993738.1"/>
</dbReference>
<protein>
    <recommendedName>
        <fullName evidence="2 8">Shikimate dehydrogenase (NADP(+))</fullName>
        <shortName evidence="8">SDH</shortName>
        <ecNumber evidence="2 8">1.1.1.25</ecNumber>
    </recommendedName>
</protein>
<evidence type="ECO:0000259" key="9">
    <source>
        <dbReference type="Pfam" id="PF01488"/>
    </source>
</evidence>
<dbReference type="InterPro" id="IPR022893">
    <property type="entry name" value="Shikimate_DH_fam"/>
</dbReference>
<dbReference type="GO" id="GO:0009423">
    <property type="term" value="P:chorismate biosynthetic process"/>
    <property type="evidence" value="ECO:0007669"/>
    <property type="project" value="UniProtKB-UniRule"/>
</dbReference>
<dbReference type="GO" id="GO:0009073">
    <property type="term" value="P:aromatic amino acid family biosynthetic process"/>
    <property type="evidence" value="ECO:0007669"/>
    <property type="project" value="UniProtKB-KW"/>
</dbReference>
<evidence type="ECO:0000256" key="7">
    <source>
        <dbReference type="ARBA" id="ARBA00049442"/>
    </source>
</evidence>
<dbReference type="InterPro" id="IPR046346">
    <property type="entry name" value="Aminoacid_DH-like_N_sf"/>
</dbReference>
<dbReference type="UniPathway" id="UPA00053">
    <property type="reaction ID" value="UER00087"/>
</dbReference>
<comment type="function">
    <text evidence="8">Involved in the biosynthesis of the chorismate, which leads to the biosynthesis of aromatic amino acids. Catalyzes the reversible NADPH linked reduction of 3-dehydroshikimate (DHSA) to yield shikimate (SA).</text>
</comment>
<name>A0A2R8FCJ1_9CHLA</name>
<feature type="binding site" evidence="8">
    <location>
        <position position="315"/>
    </location>
    <ligand>
        <name>shikimate</name>
        <dbReference type="ChEBI" id="CHEBI:36208"/>
    </ligand>
</feature>
<dbReference type="Proteomes" id="UP000244926">
    <property type="component" value="Chromosome I"/>
</dbReference>
<dbReference type="OrthoDB" id="9792692at2"/>
<dbReference type="CDD" id="cd01065">
    <property type="entry name" value="NAD_bind_Shikimate_DH"/>
    <property type="match status" value="1"/>
</dbReference>
<proteinExistence type="inferred from homology"/>
<feature type="domain" description="Shikimate dehydrogenase substrate binding N-terminal" evidence="10">
    <location>
        <begin position="220"/>
        <end position="302"/>
    </location>
</feature>
<dbReference type="PANTHER" id="PTHR21089:SF1">
    <property type="entry name" value="BIFUNCTIONAL 3-DEHYDROQUINATE DEHYDRATASE_SHIKIMATE DEHYDROGENASE, CHLOROPLASTIC"/>
    <property type="match status" value="1"/>
</dbReference>
<dbReference type="GO" id="GO:0004764">
    <property type="term" value="F:shikimate 3-dehydrogenase (NADP+) activity"/>
    <property type="evidence" value="ECO:0007669"/>
    <property type="project" value="UniProtKB-UniRule"/>
</dbReference>
<keyword evidence="5 8" id="KW-0560">Oxidoreductase</keyword>
<evidence type="ECO:0000256" key="1">
    <source>
        <dbReference type="ARBA" id="ARBA00004871"/>
    </source>
</evidence>
<dbReference type="Gene3D" id="3.40.50.10860">
    <property type="entry name" value="Leucine Dehydrogenase, chain A, domain 1"/>
    <property type="match status" value="1"/>
</dbReference>
<dbReference type="GO" id="GO:0019632">
    <property type="term" value="P:shikimate metabolic process"/>
    <property type="evidence" value="ECO:0007669"/>
    <property type="project" value="InterPro"/>
</dbReference>
<dbReference type="Gene3D" id="3.40.50.720">
    <property type="entry name" value="NAD(P)-binding Rossmann-like Domain"/>
    <property type="match status" value="1"/>
</dbReference>
<feature type="domain" description="Quinate/shikimate 5-dehydrogenase/glutamyl-tRNA reductase" evidence="9">
    <location>
        <begin position="324"/>
        <end position="397"/>
    </location>
</feature>
<comment type="catalytic activity">
    <reaction evidence="7 8">
        <text>shikimate + NADP(+) = 3-dehydroshikimate + NADPH + H(+)</text>
        <dbReference type="Rhea" id="RHEA:17737"/>
        <dbReference type="ChEBI" id="CHEBI:15378"/>
        <dbReference type="ChEBI" id="CHEBI:16630"/>
        <dbReference type="ChEBI" id="CHEBI:36208"/>
        <dbReference type="ChEBI" id="CHEBI:57783"/>
        <dbReference type="ChEBI" id="CHEBI:58349"/>
        <dbReference type="EC" id="1.1.1.25"/>
    </reaction>
</comment>
<dbReference type="EC" id="1.1.1.25" evidence="2 8"/>
<feature type="binding site" evidence="8">
    <location>
        <begin position="228"/>
        <end position="230"/>
    </location>
    <ligand>
        <name>shikimate</name>
        <dbReference type="ChEBI" id="CHEBI:36208"/>
    </ligand>
</feature>
<evidence type="ECO:0000313" key="12">
    <source>
        <dbReference type="Proteomes" id="UP000244926"/>
    </source>
</evidence>
<feature type="binding site" evidence="8">
    <location>
        <position position="275"/>
    </location>
    <ligand>
        <name>shikimate</name>
        <dbReference type="ChEBI" id="CHEBI:36208"/>
    </ligand>
</feature>
<dbReference type="KEGG" id="csee:C10C_1007"/>
<comment type="subunit">
    <text evidence="8">Homodimer.</text>
</comment>
<dbReference type="InterPro" id="IPR011342">
    <property type="entry name" value="Shikimate_DH"/>
</dbReference>
<comment type="pathway">
    <text evidence="1 8">Metabolic intermediate biosynthesis; chorismate biosynthesis; chorismate from D-erythrose 4-phosphate and phosphoenolpyruvate: step 4/7.</text>
</comment>
<evidence type="ECO:0000259" key="10">
    <source>
        <dbReference type="Pfam" id="PF08501"/>
    </source>
</evidence>
<feature type="binding site" evidence="8">
    <location>
        <begin position="339"/>
        <end position="343"/>
    </location>
    <ligand>
        <name>NADP(+)</name>
        <dbReference type="ChEBI" id="CHEBI:58349"/>
    </ligand>
</feature>
<gene>
    <name evidence="8 11" type="primary">aroE</name>
    <name evidence="11" type="ORF">C10C_1007</name>
</gene>
<evidence type="ECO:0000256" key="2">
    <source>
        <dbReference type="ARBA" id="ARBA00012962"/>
    </source>
</evidence>
<dbReference type="CDD" id="cd00502">
    <property type="entry name" value="DHQase_I"/>
    <property type="match status" value="1"/>
</dbReference>
<evidence type="ECO:0000313" key="11">
    <source>
        <dbReference type="EMBL" id="SPN74139.1"/>
    </source>
</evidence>
<dbReference type="NCBIfam" id="NF006802">
    <property type="entry name" value="PRK09310.1"/>
    <property type="match status" value="1"/>
</dbReference>
<dbReference type="HAMAP" id="MF_00222">
    <property type="entry name" value="Shikimate_DH_AroE"/>
    <property type="match status" value="1"/>
</dbReference>
<feature type="binding site" evidence="8">
    <location>
        <position position="300"/>
    </location>
    <ligand>
        <name>shikimate</name>
        <dbReference type="ChEBI" id="CHEBI:36208"/>
    </ligand>
</feature>
<dbReference type="InterPro" id="IPR013708">
    <property type="entry name" value="Shikimate_DH-bd_N"/>
</dbReference>
<feature type="binding site" evidence="8">
    <location>
        <position position="415"/>
    </location>
    <ligand>
        <name>NADP(+)</name>
        <dbReference type="ChEBI" id="CHEBI:58349"/>
    </ligand>
</feature>
<dbReference type="SUPFAM" id="SSF51735">
    <property type="entry name" value="NAD(P)-binding Rossmann-fold domains"/>
    <property type="match status" value="1"/>
</dbReference>
<dbReference type="Pfam" id="PF08501">
    <property type="entry name" value="Shikimate_dh_N"/>
    <property type="match status" value="1"/>
</dbReference>
<accession>A0A2R8FCJ1</accession>
<dbReference type="GO" id="GO:0050661">
    <property type="term" value="F:NADP binding"/>
    <property type="evidence" value="ECO:0007669"/>
    <property type="project" value="InterPro"/>
</dbReference>
<keyword evidence="6 8" id="KW-0057">Aromatic amino acid biosynthesis</keyword>
<dbReference type="SUPFAM" id="SSF51569">
    <property type="entry name" value="Aldolase"/>
    <property type="match status" value="1"/>
</dbReference>
<evidence type="ECO:0000256" key="5">
    <source>
        <dbReference type="ARBA" id="ARBA00023002"/>
    </source>
</evidence>
<dbReference type="GO" id="GO:0003855">
    <property type="term" value="F:3-dehydroquinate dehydratase activity"/>
    <property type="evidence" value="ECO:0007669"/>
    <property type="project" value="InterPro"/>
</dbReference>
<dbReference type="AlphaFoldDB" id="A0A2R8FCJ1"/>
<evidence type="ECO:0000256" key="3">
    <source>
        <dbReference type="ARBA" id="ARBA00022605"/>
    </source>
</evidence>
<reference evidence="12" key="1">
    <citation type="submission" date="2017-11" db="EMBL/GenBank/DDBJ databases">
        <authorList>
            <person name="Seth-Smith MB H."/>
        </authorList>
    </citation>
    <scope>NUCLEOTIDE SEQUENCE [LARGE SCALE GENOMIC DNA]</scope>
</reference>
<sequence>MLCATVSGPSFVDAQQQILNSLHLVDIIELRIDLIDQLHDHELMTLMAMAKEPILTFRKRQDMSRAQWIKKIHSLTKFSPKWIDIDLSFPKATLKAILMRNPRIKLILSYHTDKNEDLKAIYNEMLLTPAEIYKIVVSPLNSSEALNYIKKARSFCKKSTVLGLGTYGLPSRILSPFIGNAINYAAAICAPQAVEGQPKLEELLSYNYSQLSETLNIYGLIGNPITNSISNITHNFLFSRLSLNATYIKIPVALNEVDTFFSLIRDLPFSGLSVTMPLKTAILPYVDYLHESASLCKAINTLVFQNQKIIGYNTDGEGVFQLLKRKNISVDKKQIAIVGAGGSAKAIASVLATQGADIHIFNRTVASGKVLAALCKGRAHTLDSLLNFNTADIIINCLPPEVIFPWIFPPIVMDINTKPYPSLYLQHAKKKGSFVIHGYEMFIEQALLQFALWIPNALNSKNCDFFRNYVKNYLAKV</sequence>
<dbReference type="InterPro" id="IPR036291">
    <property type="entry name" value="NAD(P)-bd_dom_sf"/>
</dbReference>
<feature type="binding site" evidence="8">
    <location>
        <position position="291"/>
    </location>
    <ligand>
        <name>NADP(+)</name>
        <dbReference type="ChEBI" id="CHEBI:58349"/>
    </ligand>
</feature>
<dbReference type="InterPro" id="IPR006151">
    <property type="entry name" value="Shikm_DH/Glu-tRNA_Rdtase"/>
</dbReference>
<keyword evidence="3 8" id="KW-0028">Amino-acid biosynthesis</keyword>
<comment type="similarity">
    <text evidence="8">Belongs to the shikimate dehydrogenase family.</text>
</comment>
<dbReference type="Gene3D" id="3.20.20.70">
    <property type="entry name" value="Aldolase class I"/>
    <property type="match status" value="1"/>
</dbReference>
<dbReference type="Pfam" id="PF01487">
    <property type="entry name" value="DHquinase_I"/>
    <property type="match status" value="1"/>
</dbReference>
<dbReference type="InterPro" id="IPR013785">
    <property type="entry name" value="Aldolase_TIM"/>
</dbReference>
<dbReference type="GO" id="GO:0008652">
    <property type="term" value="P:amino acid biosynthetic process"/>
    <property type="evidence" value="ECO:0007669"/>
    <property type="project" value="UniProtKB-KW"/>
</dbReference>
<evidence type="ECO:0000256" key="8">
    <source>
        <dbReference type="HAMAP-Rule" id="MF_00222"/>
    </source>
</evidence>
<feature type="active site" description="Proton acceptor" evidence="8">
    <location>
        <position position="279"/>
    </location>
</feature>
<dbReference type="Pfam" id="PF01488">
    <property type="entry name" value="Shikimate_DH"/>
    <property type="match status" value="1"/>
</dbReference>
<feature type="binding site" evidence="8">
    <location>
        <position position="445"/>
    </location>
    <ligand>
        <name>shikimate</name>
        <dbReference type="ChEBI" id="CHEBI:36208"/>
    </ligand>
</feature>
<feature type="binding site" evidence="8">
    <location>
        <position position="438"/>
    </location>
    <ligand>
        <name>NADP(+)</name>
        <dbReference type="ChEBI" id="CHEBI:58349"/>
    </ligand>
</feature>
<dbReference type="NCBIfam" id="TIGR00507">
    <property type="entry name" value="aroE"/>
    <property type="match status" value="1"/>
</dbReference>
<keyword evidence="4 8" id="KW-0521">NADP</keyword>
<dbReference type="PANTHER" id="PTHR21089">
    <property type="entry name" value="SHIKIMATE DEHYDROGENASE"/>
    <property type="match status" value="1"/>
</dbReference>
<dbReference type="SUPFAM" id="SSF53223">
    <property type="entry name" value="Aminoacid dehydrogenase-like, N-terminal domain"/>
    <property type="match status" value="1"/>
</dbReference>
<dbReference type="InterPro" id="IPR001381">
    <property type="entry name" value="DHquinase_I"/>
</dbReference>